<dbReference type="STRING" id="1194083.BN12_170013"/>
<sequence>MIDGRFVLLGALLTLIGSSRYAWLTIHARTRPNRVTWCLWAAAPIIGFLAQLDEGVGLPSVLTLSVGLGPSIVFASTFVNPQSYWRISRFDLCCGAVSLAALVVWLTLDNPTLAVVFAVVADAMAGVPTIVKAWRAPETENPVPFLLAGLNGTIAMLTIDDWGIATWAFPAYIVVMGLGLSVLIATRQRRVGAVTMRA</sequence>
<evidence type="ECO:0000313" key="3">
    <source>
        <dbReference type="Proteomes" id="UP000035721"/>
    </source>
</evidence>
<dbReference type="AlphaFoldDB" id="A0A077LWJ3"/>
<evidence type="ECO:0000256" key="1">
    <source>
        <dbReference type="SAM" id="Phobius"/>
    </source>
</evidence>
<feature type="transmembrane region" description="Helical" evidence="1">
    <location>
        <begin position="165"/>
        <end position="186"/>
    </location>
</feature>
<feature type="transmembrane region" description="Helical" evidence="1">
    <location>
        <begin position="35"/>
        <end position="52"/>
    </location>
</feature>
<keyword evidence="3" id="KW-1185">Reference proteome</keyword>
<comment type="caution">
    <text evidence="2">The sequence shown here is derived from an EMBL/GenBank/DDBJ whole genome shotgun (WGS) entry which is preliminary data.</text>
</comment>
<feature type="transmembrane region" description="Helical" evidence="1">
    <location>
        <begin position="58"/>
        <end position="78"/>
    </location>
</feature>
<keyword evidence="1" id="KW-1133">Transmembrane helix</keyword>
<proteinExistence type="predicted"/>
<accession>A0A077LWJ3</accession>
<dbReference type="RefSeq" id="WP_048550195.1">
    <property type="nucleotide sequence ID" value="NZ_HF570958.1"/>
</dbReference>
<protein>
    <submittedName>
        <fullName evidence="2">Uncharacterized protein</fullName>
    </submittedName>
</protein>
<dbReference type="OrthoDB" id="2242787at2"/>
<feature type="transmembrane region" description="Helical" evidence="1">
    <location>
        <begin position="6"/>
        <end position="23"/>
    </location>
</feature>
<dbReference type="Proteomes" id="UP000035721">
    <property type="component" value="Unassembled WGS sequence"/>
</dbReference>
<organism evidence="2 3">
    <name type="scientific">Nostocoides japonicum T1-X7</name>
    <dbReference type="NCBI Taxonomy" id="1194083"/>
    <lineage>
        <taxon>Bacteria</taxon>
        <taxon>Bacillati</taxon>
        <taxon>Actinomycetota</taxon>
        <taxon>Actinomycetes</taxon>
        <taxon>Micrococcales</taxon>
        <taxon>Intrasporangiaceae</taxon>
        <taxon>Nostocoides</taxon>
    </lineage>
</organism>
<keyword evidence="1" id="KW-0472">Membrane</keyword>
<keyword evidence="1" id="KW-0812">Transmembrane</keyword>
<dbReference type="EMBL" id="CAJB01000079">
    <property type="protein sequence ID" value="CCH77162.1"/>
    <property type="molecule type" value="Genomic_DNA"/>
</dbReference>
<gene>
    <name evidence="2" type="ORF">BN12_170013</name>
</gene>
<evidence type="ECO:0000313" key="2">
    <source>
        <dbReference type="EMBL" id="CCH77162.1"/>
    </source>
</evidence>
<reference evidence="2 3" key="1">
    <citation type="journal article" date="2013" name="ISME J.">
        <title>A metabolic model for members of the genus Tetrasphaera involved in enhanced biological phosphorus removal.</title>
        <authorList>
            <person name="Kristiansen R."/>
            <person name="Nguyen H.T.T."/>
            <person name="Saunders A.M."/>
            <person name="Nielsen J.L."/>
            <person name="Wimmer R."/>
            <person name="Le V.Q."/>
            <person name="McIlroy S.J."/>
            <person name="Petrovski S."/>
            <person name="Seviour R.J."/>
            <person name="Calteau A."/>
            <person name="Nielsen K.L."/>
            <person name="Nielsen P.H."/>
        </authorList>
    </citation>
    <scope>NUCLEOTIDE SEQUENCE [LARGE SCALE GENOMIC DNA]</scope>
    <source>
        <strain evidence="2 3">T1-X7</strain>
    </source>
</reference>
<name>A0A077LWJ3_9MICO</name>